<dbReference type="Proteomes" id="UP000239388">
    <property type="component" value="Unassembled WGS sequence"/>
</dbReference>
<gene>
    <name evidence="1" type="ORF">C5Y98_05795</name>
</gene>
<protein>
    <submittedName>
        <fullName evidence="1">Uncharacterized protein</fullName>
    </submittedName>
</protein>
<accession>A0A2S8G8G3</accession>
<comment type="caution">
    <text evidence="1">The sequence shown here is derived from an EMBL/GenBank/DDBJ whole genome shotgun (WGS) entry which is preliminary data.</text>
</comment>
<proteinExistence type="predicted"/>
<reference evidence="1 2" key="1">
    <citation type="submission" date="2018-02" db="EMBL/GenBank/DDBJ databases">
        <title>Comparative genomes isolates from brazilian mangrove.</title>
        <authorList>
            <person name="Araujo J.E."/>
            <person name="Taketani R.G."/>
            <person name="Silva M.C.P."/>
            <person name="Loureco M.V."/>
            <person name="Andreote F.D."/>
        </authorList>
    </citation>
    <scope>NUCLEOTIDE SEQUENCE [LARGE SCALE GENOMIC DNA]</scope>
    <source>
        <strain evidence="1 2">NAP PRIS-MGV</strain>
    </source>
</reference>
<dbReference type="EMBL" id="PUIB01000008">
    <property type="protein sequence ID" value="PQO40729.1"/>
    <property type="molecule type" value="Genomic_DNA"/>
</dbReference>
<sequence length="99" mass="11236">MRLYFLERCPDFFRLKSFSLIAAMPRSGSWPWGEMRGFGLLSWGHHLRRVTSARDCIRATTITLATSLLNAGIYRAKNQQTCIAAAGWGNFTCIAKKHK</sequence>
<name>A0A2S8G8G3_9BACT</name>
<evidence type="ECO:0000313" key="1">
    <source>
        <dbReference type="EMBL" id="PQO40729.1"/>
    </source>
</evidence>
<dbReference type="AlphaFoldDB" id="A0A2S8G8G3"/>
<organism evidence="1 2">
    <name type="scientific">Blastopirellula marina</name>
    <dbReference type="NCBI Taxonomy" id="124"/>
    <lineage>
        <taxon>Bacteria</taxon>
        <taxon>Pseudomonadati</taxon>
        <taxon>Planctomycetota</taxon>
        <taxon>Planctomycetia</taxon>
        <taxon>Pirellulales</taxon>
        <taxon>Pirellulaceae</taxon>
        <taxon>Blastopirellula</taxon>
    </lineage>
</organism>
<evidence type="ECO:0000313" key="2">
    <source>
        <dbReference type="Proteomes" id="UP000239388"/>
    </source>
</evidence>